<dbReference type="EMBL" id="VIIS01001957">
    <property type="protein sequence ID" value="KAF0290390.1"/>
    <property type="molecule type" value="Genomic_DNA"/>
</dbReference>
<comment type="pathway">
    <text evidence="2">Steroid biosynthesis; cholesterol biosynthesis.</text>
</comment>
<keyword evidence="7" id="KW-0152">Cholesterol biosynthesis</keyword>
<evidence type="ECO:0000313" key="25">
    <source>
        <dbReference type="Proteomes" id="UP000440578"/>
    </source>
</evidence>
<feature type="transmembrane region" description="Helical" evidence="23">
    <location>
        <begin position="238"/>
        <end position="259"/>
    </location>
</feature>
<evidence type="ECO:0000256" key="12">
    <source>
        <dbReference type="ARBA" id="ARBA00023002"/>
    </source>
</evidence>
<evidence type="ECO:0000256" key="18">
    <source>
        <dbReference type="ARBA" id="ARBA00038851"/>
    </source>
</evidence>
<keyword evidence="12" id="KW-0560">Oxidoreductase</keyword>
<comment type="catalytic activity">
    <reaction evidence="21">
        <text>cholesterol + NADP(+) = 7-dehydrocholesterol + NADPH + H(+)</text>
        <dbReference type="Rhea" id="RHEA:23984"/>
        <dbReference type="ChEBI" id="CHEBI:15378"/>
        <dbReference type="ChEBI" id="CHEBI:16113"/>
        <dbReference type="ChEBI" id="CHEBI:17759"/>
        <dbReference type="ChEBI" id="CHEBI:57783"/>
        <dbReference type="ChEBI" id="CHEBI:58349"/>
        <dbReference type="EC" id="1.3.1.21"/>
    </reaction>
    <physiologicalReaction direction="right-to-left" evidence="21">
        <dbReference type="Rhea" id="RHEA:23986"/>
    </physiologicalReaction>
</comment>
<evidence type="ECO:0000256" key="22">
    <source>
        <dbReference type="ARBA" id="ARBA00047826"/>
    </source>
</evidence>
<keyword evidence="11 23" id="KW-1133">Transmembrane helix</keyword>
<keyword evidence="16" id="KW-1207">Sterol metabolism</keyword>
<comment type="caution">
    <text evidence="24">The sequence shown here is derived from an EMBL/GenBank/DDBJ whole genome shotgun (WGS) entry which is preliminary data.</text>
</comment>
<evidence type="ECO:0000256" key="10">
    <source>
        <dbReference type="ARBA" id="ARBA00022955"/>
    </source>
</evidence>
<dbReference type="Gene3D" id="1.20.120.1630">
    <property type="match status" value="1"/>
</dbReference>
<feature type="transmembrane region" description="Helical" evidence="23">
    <location>
        <begin position="87"/>
        <end position="106"/>
    </location>
</feature>
<feature type="transmembrane region" description="Helical" evidence="23">
    <location>
        <begin position="7"/>
        <end position="27"/>
    </location>
</feature>
<organism evidence="24 25">
    <name type="scientific">Amphibalanus amphitrite</name>
    <name type="common">Striped barnacle</name>
    <name type="synonym">Balanus amphitrite</name>
    <dbReference type="NCBI Taxonomy" id="1232801"/>
    <lineage>
        <taxon>Eukaryota</taxon>
        <taxon>Metazoa</taxon>
        <taxon>Ecdysozoa</taxon>
        <taxon>Arthropoda</taxon>
        <taxon>Crustacea</taxon>
        <taxon>Multicrustacea</taxon>
        <taxon>Cirripedia</taxon>
        <taxon>Thoracica</taxon>
        <taxon>Thoracicalcarea</taxon>
        <taxon>Balanomorpha</taxon>
        <taxon>Balanoidea</taxon>
        <taxon>Balanidae</taxon>
        <taxon>Amphibalaninae</taxon>
        <taxon>Amphibalanus</taxon>
    </lineage>
</organism>
<feature type="transmembrane region" description="Helical" evidence="23">
    <location>
        <begin position="271"/>
        <end position="288"/>
    </location>
</feature>
<dbReference type="PANTHER" id="PTHR21257">
    <property type="entry name" value="DELTA(14)-STEROL REDUCTASE"/>
    <property type="match status" value="1"/>
</dbReference>
<dbReference type="GO" id="GO:0047598">
    <property type="term" value="F:7-dehydrocholesterol reductase activity"/>
    <property type="evidence" value="ECO:0007669"/>
    <property type="project" value="UniProtKB-EC"/>
</dbReference>
<keyword evidence="14" id="KW-0443">Lipid metabolism</keyword>
<dbReference type="PANTHER" id="PTHR21257:SF38">
    <property type="entry name" value="7-DEHYDROCHOLESTEROL REDUCTASE"/>
    <property type="match status" value="1"/>
</dbReference>
<dbReference type="GO" id="GO:0005789">
    <property type="term" value="C:endoplasmic reticulum membrane"/>
    <property type="evidence" value="ECO:0007669"/>
    <property type="project" value="UniProtKB-SubCell"/>
</dbReference>
<dbReference type="AlphaFoldDB" id="A0A6A4VGG7"/>
<evidence type="ECO:0000256" key="9">
    <source>
        <dbReference type="ARBA" id="ARBA00022857"/>
    </source>
</evidence>
<gene>
    <name evidence="24" type="primary">DWF5</name>
    <name evidence="24" type="ORF">FJT64_011372</name>
</gene>
<feature type="transmembrane region" description="Helical" evidence="23">
    <location>
        <begin position="47"/>
        <end position="66"/>
    </location>
</feature>
<proteinExistence type="inferred from homology"/>
<dbReference type="GO" id="GO:0016132">
    <property type="term" value="P:brassinosteroid biosynthetic process"/>
    <property type="evidence" value="ECO:0007669"/>
    <property type="project" value="TreeGrafter"/>
</dbReference>
<evidence type="ECO:0000256" key="13">
    <source>
        <dbReference type="ARBA" id="ARBA00023011"/>
    </source>
</evidence>
<evidence type="ECO:0000256" key="20">
    <source>
        <dbReference type="ARBA" id="ARBA00042688"/>
    </source>
</evidence>
<evidence type="ECO:0000256" key="7">
    <source>
        <dbReference type="ARBA" id="ARBA00022778"/>
    </source>
</evidence>
<comment type="subcellular location">
    <subcellularLocation>
        <location evidence="1">Endoplasmic reticulum membrane</location>
        <topology evidence="1">Multi-pass membrane protein</topology>
    </subcellularLocation>
</comment>
<dbReference type="PROSITE" id="PS01018">
    <property type="entry name" value="STEROL_REDUCT_2"/>
    <property type="match status" value="1"/>
</dbReference>
<sequence>MALGELLHYHVIPPLFLLFFTPVVQVLTQLGDPRPLGWSALFGSQFAWAFTAVTLVWAWLFLVLPGPVHHGPTTHFGQTPPYRANGMLYYVCTLLLFVLLETWLMPGVSVTIYSNMSAILAALNVTALVLCTFLLIRGKVAPQSSEEIEPKPLPHEFYRGMELHPHLLGVDVKQLTNCRVGMMLWQLLVLVFCVAGARLHGLSSGHVVCAALQTVYIAKFFWWETGYFSTLDITLDRAGYYLCWGCMVWVPCFYTYAAFFLTRQRPLLSDGQSAFVLAAGLLAIALNYRCDLEKQRFRESGGRCRLWGRPAEYIDAEYVTAQGRRTTKLLTSGCWGVARHLNYVFEILAAFCWCLPGLGHGVWPFLYVLFLTVLLVHRVFRDEEKCSNKYGKAWKKYCRQVPYRMIPYVF</sequence>
<dbReference type="InterPro" id="IPR018083">
    <property type="entry name" value="Sterol_reductase_CS"/>
</dbReference>
<keyword evidence="5" id="KW-0153">Cholesterol metabolism</keyword>
<evidence type="ECO:0000256" key="8">
    <source>
        <dbReference type="ARBA" id="ARBA00022824"/>
    </source>
</evidence>
<keyword evidence="17" id="KW-0753">Steroid metabolism</keyword>
<evidence type="ECO:0000256" key="14">
    <source>
        <dbReference type="ARBA" id="ARBA00023098"/>
    </source>
</evidence>
<evidence type="ECO:0000256" key="1">
    <source>
        <dbReference type="ARBA" id="ARBA00004477"/>
    </source>
</evidence>
<comment type="catalytic activity">
    <reaction evidence="22">
        <text>7-dehydrodesmosterol + NADPH + H(+) = desmosterol + NADP(+)</text>
        <dbReference type="Rhea" id="RHEA:46740"/>
        <dbReference type="ChEBI" id="CHEBI:15378"/>
        <dbReference type="ChEBI" id="CHEBI:17737"/>
        <dbReference type="ChEBI" id="CHEBI:27910"/>
        <dbReference type="ChEBI" id="CHEBI:57783"/>
        <dbReference type="ChEBI" id="CHEBI:58349"/>
    </reaction>
    <physiologicalReaction direction="left-to-right" evidence="22">
        <dbReference type="Rhea" id="RHEA:46741"/>
    </physiologicalReaction>
</comment>
<keyword evidence="8" id="KW-0256">Endoplasmic reticulum</keyword>
<keyword evidence="4" id="KW-0444">Lipid biosynthesis</keyword>
<keyword evidence="13" id="KW-0756">Sterol biosynthesis</keyword>
<evidence type="ECO:0000256" key="19">
    <source>
        <dbReference type="ARBA" id="ARBA00039984"/>
    </source>
</evidence>
<accession>A0A6A4VGG7</accession>
<protein>
    <recommendedName>
        <fullName evidence="19">7-dehydrocholesterol reductase</fullName>
        <ecNumber evidence="18">1.3.1.21</ecNumber>
    </recommendedName>
    <alternativeName>
        <fullName evidence="20">Sterol Delta(7)-reductase</fullName>
    </alternativeName>
</protein>
<keyword evidence="25" id="KW-1185">Reference proteome</keyword>
<keyword evidence="9" id="KW-0521">NADP</keyword>
<comment type="similarity">
    <text evidence="3">Belongs to the ERG4/ERG24 family.</text>
</comment>
<evidence type="ECO:0000256" key="6">
    <source>
        <dbReference type="ARBA" id="ARBA00022692"/>
    </source>
</evidence>
<name>A0A6A4VGG7_AMPAM</name>
<dbReference type="GO" id="GO:0006695">
    <property type="term" value="P:cholesterol biosynthetic process"/>
    <property type="evidence" value="ECO:0007669"/>
    <property type="project" value="UniProtKB-UniPathway"/>
</dbReference>
<keyword evidence="15 23" id="KW-0472">Membrane</keyword>
<evidence type="ECO:0000256" key="17">
    <source>
        <dbReference type="ARBA" id="ARBA00023221"/>
    </source>
</evidence>
<keyword evidence="10" id="KW-0752">Steroid biosynthesis</keyword>
<dbReference type="Pfam" id="PF01222">
    <property type="entry name" value="ERG4_ERG24"/>
    <property type="match status" value="1"/>
</dbReference>
<dbReference type="EC" id="1.3.1.21" evidence="18"/>
<evidence type="ECO:0000256" key="11">
    <source>
        <dbReference type="ARBA" id="ARBA00022989"/>
    </source>
</evidence>
<keyword evidence="6 23" id="KW-0812">Transmembrane</keyword>
<feature type="transmembrane region" description="Helical" evidence="23">
    <location>
        <begin position="182"/>
        <end position="199"/>
    </location>
</feature>
<feature type="transmembrane region" description="Helical" evidence="23">
    <location>
        <begin position="112"/>
        <end position="136"/>
    </location>
</feature>
<evidence type="ECO:0000313" key="24">
    <source>
        <dbReference type="EMBL" id="KAF0290390.1"/>
    </source>
</evidence>
<evidence type="ECO:0000256" key="3">
    <source>
        <dbReference type="ARBA" id="ARBA00005402"/>
    </source>
</evidence>
<evidence type="ECO:0000256" key="4">
    <source>
        <dbReference type="ARBA" id="ARBA00022516"/>
    </source>
</evidence>
<evidence type="ECO:0000256" key="16">
    <source>
        <dbReference type="ARBA" id="ARBA00023166"/>
    </source>
</evidence>
<evidence type="ECO:0000256" key="23">
    <source>
        <dbReference type="SAM" id="Phobius"/>
    </source>
</evidence>
<dbReference type="UniPathway" id="UPA00063"/>
<dbReference type="Proteomes" id="UP000440578">
    <property type="component" value="Unassembled WGS sequence"/>
</dbReference>
<evidence type="ECO:0000256" key="21">
    <source>
        <dbReference type="ARBA" id="ARBA00047795"/>
    </source>
</evidence>
<feature type="transmembrane region" description="Helical" evidence="23">
    <location>
        <begin position="205"/>
        <end position="226"/>
    </location>
</feature>
<reference evidence="24 25" key="1">
    <citation type="submission" date="2019-07" db="EMBL/GenBank/DDBJ databases">
        <title>Draft genome assembly of a fouling barnacle, Amphibalanus amphitrite (Darwin, 1854): The first reference genome for Thecostraca.</title>
        <authorList>
            <person name="Kim W."/>
        </authorList>
    </citation>
    <scope>NUCLEOTIDE SEQUENCE [LARGE SCALE GENOMIC DNA]</scope>
    <source>
        <strain evidence="24">SNU_AA5</strain>
        <tissue evidence="24">Soma without cirri and trophi</tissue>
    </source>
</reference>
<dbReference type="InterPro" id="IPR001171">
    <property type="entry name" value="ERG24_DHCR-like"/>
</dbReference>
<evidence type="ECO:0000256" key="5">
    <source>
        <dbReference type="ARBA" id="ARBA00022548"/>
    </source>
</evidence>
<evidence type="ECO:0000256" key="15">
    <source>
        <dbReference type="ARBA" id="ARBA00023136"/>
    </source>
</evidence>
<evidence type="ECO:0000256" key="2">
    <source>
        <dbReference type="ARBA" id="ARBA00004770"/>
    </source>
</evidence>
<feature type="transmembrane region" description="Helical" evidence="23">
    <location>
        <begin position="364"/>
        <end position="380"/>
    </location>
</feature>
<dbReference type="OrthoDB" id="5326588at2759"/>